<dbReference type="PANTHER" id="PTHR43037">
    <property type="entry name" value="UNNAMED PRODUCT-RELATED"/>
    <property type="match status" value="1"/>
</dbReference>
<sequence>MAQEMVCGGKTDPCQIAEGSYNVALPENWAGGPAVLHLHGFGGSGAKVIGNTGFATNITKRGYALIAPTGQLFDEDRPNSRDWGVDDGTQYARDDIRFINAVLEDAAARFGFDRDRVLVSGFSRGGSMVWDLACKAPDTARAYAPVSGGFWAPFPEKCAGPVKLFHTHGFKDKTVPLEGRRVEFGGVNYIQSDIYQGLQLWRQTNGCGSRATDHVIEGNIWRKIWGDCDQGAALEFALHPGGHGIPKGWSGMVLDWFEGFDAKP</sequence>
<evidence type="ECO:0000256" key="1">
    <source>
        <dbReference type="ARBA" id="ARBA00022729"/>
    </source>
</evidence>
<evidence type="ECO:0000313" key="4">
    <source>
        <dbReference type="EMBL" id="VAV97726.1"/>
    </source>
</evidence>
<keyword evidence="1" id="KW-0732">Signal</keyword>
<dbReference type="InterPro" id="IPR050955">
    <property type="entry name" value="Plant_Biomass_Hydrol_Est"/>
</dbReference>
<keyword evidence="2" id="KW-0378">Hydrolase</keyword>
<feature type="domain" description="Phospholipase/carboxylesterase/thioesterase" evidence="3">
    <location>
        <begin position="34"/>
        <end position="178"/>
    </location>
</feature>
<dbReference type="Gene3D" id="3.40.50.1820">
    <property type="entry name" value="alpha/beta hydrolase"/>
    <property type="match status" value="1"/>
</dbReference>
<protein>
    <recommendedName>
        <fullName evidence="3">Phospholipase/carboxylesterase/thioesterase domain-containing protein</fullName>
    </recommendedName>
</protein>
<dbReference type="SUPFAM" id="SSF53474">
    <property type="entry name" value="alpha/beta-Hydrolases"/>
    <property type="match status" value="1"/>
</dbReference>
<dbReference type="EMBL" id="UOEG01000167">
    <property type="protein sequence ID" value="VAV97726.1"/>
    <property type="molecule type" value="Genomic_DNA"/>
</dbReference>
<evidence type="ECO:0000256" key="2">
    <source>
        <dbReference type="ARBA" id="ARBA00022801"/>
    </source>
</evidence>
<dbReference type="InterPro" id="IPR003140">
    <property type="entry name" value="PLipase/COase/thioEstase"/>
</dbReference>
<evidence type="ECO:0000259" key="3">
    <source>
        <dbReference type="Pfam" id="PF02230"/>
    </source>
</evidence>
<dbReference type="PANTHER" id="PTHR43037:SF5">
    <property type="entry name" value="FERULOYL ESTERASE"/>
    <property type="match status" value="1"/>
</dbReference>
<accession>A0A3B0S9Z5</accession>
<proteinExistence type="predicted"/>
<reference evidence="4" key="1">
    <citation type="submission" date="2018-06" db="EMBL/GenBank/DDBJ databases">
        <authorList>
            <person name="Zhirakovskaya E."/>
        </authorList>
    </citation>
    <scope>NUCLEOTIDE SEQUENCE</scope>
</reference>
<dbReference type="GO" id="GO:0016787">
    <property type="term" value="F:hydrolase activity"/>
    <property type="evidence" value="ECO:0007669"/>
    <property type="project" value="UniProtKB-KW"/>
</dbReference>
<gene>
    <name evidence="4" type="ORF">MNBD_ALPHA07-2364</name>
</gene>
<dbReference type="InterPro" id="IPR029058">
    <property type="entry name" value="AB_hydrolase_fold"/>
</dbReference>
<dbReference type="Pfam" id="PF02230">
    <property type="entry name" value="Abhydrolase_2"/>
    <property type="match status" value="1"/>
</dbReference>
<dbReference type="AlphaFoldDB" id="A0A3B0S9Z5"/>
<name>A0A3B0S9Z5_9ZZZZ</name>
<organism evidence="4">
    <name type="scientific">hydrothermal vent metagenome</name>
    <dbReference type="NCBI Taxonomy" id="652676"/>
    <lineage>
        <taxon>unclassified sequences</taxon>
        <taxon>metagenomes</taxon>
        <taxon>ecological metagenomes</taxon>
    </lineage>
</organism>